<name>A0ACB5RS15_9PEZI</name>
<accession>A0ACB5RS15</accession>
<evidence type="ECO:0000313" key="2">
    <source>
        <dbReference type="Proteomes" id="UP001165186"/>
    </source>
</evidence>
<organism evidence="1 2">
    <name type="scientific">Neofusicoccum parvum</name>
    <dbReference type="NCBI Taxonomy" id="310453"/>
    <lineage>
        <taxon>Eukaryota</taxon>
        <taxon>Fungi</taxon>
        <taxon>Dikarya</taxon>
        <taxon>Ascomycota</taxon>
        <taxon>Pezizomycotina</taxon>
        <taxon>Dothideomycetes</taxon>
        <taxon>Dothideomycetes incertae sedis</taxon>
        <taxon>Botryosphaeriales</taxon>
        <taxon>Botryosphaeriaceae</taxon>
        <taxon>Neofusicoccum</taxon>
    </lineage>
</organism>
<keyword evidence="2" id="KW-1185">Reference proteome</keyword>
<reference evidence="1" key="1">
    <citation type="submission" date="2024-09" db="EMBL/GenBank/DDBJ databases">
        <title>Draft Genome Sequences of Neofusicoccum parvum.</title>
        <authorList>
            <person name="Ashida A."/>
            <person name="Camagna M."/>
            <person name="Tanaka A."/>
            <person name="Takemoto D."/>
        </authorList>
    </citation>
    <scope>NUCLEOTIDE SEQUENCE</scope>
    <source>
        <strain evidence="1">PPO83</strain>
    </source>
</reference>
<dbReference type="Proteomes" id="UP001165186">
    <property type="component" value="Unassembled WGS sequence"/>
</dbReference>
<comment type="caution">
    <text evidence="1">The sequence shown here is derived from an EMBL/GenBank/DDBJ whole genome shotgun (WGS) entry which is preliminary data.</text>
</comment>
<gene>
    <name evidence="1" type="primary">g835</name>
    <name evidence="1" type="ORF">NpPPO83_00000835</name>
</gene>
<sequence length="117" mass="13314">MKHNGGPGYQAGRNAKRPRPDGPYNNDRNPNKRARDQRDHSSAATGANAYPKKDTNAAKFQDPDLWKHNGKATSFTTTLQTLHLREHHNLRPQLHTPRSLSLHPKQQRPPPALRPHR</sequence>
<dbReference type="EMBL" id="BSXG01000004">
    <property type="protein sequence ID" value="GME22936.1"/>
    <property type="molecule type" value="Genomic_DNA"/>
</dbReference>
<protein>
    <submittedName>
        <fullName evidence="1">Uncharacterized protein</fullName>
    </submittedName>
</protein>
<proteinExistence type="predicted"/>
<evidence type="ECO:0000313" key="1">
    <source>
        <dbReference type="EMBL" id="GME22936.1"/>
    </source>
</evidence>